<dbReference type="Proteomes" id="UP000315017">
    <property type="component" value="Chromosome"/>
</dbReference>
<feature type="domain" description="RapA2 cadherin-like" evidence="1">
    <location>
        <begin position="1260"/>
        <end position="1328"/>
    </location>
</feature>
<feature type="domain" description="RapA2 cadherin-like" evidence="1">
    <location>
        <begin position="1355"/>
        <end position="1433"/>
    </location>
</feature>
<dbReference type="EMBL" id="CP036274">
    <property type="protein sequence ID" value="QDU30868.1"/>
    <property type="molecule type" value="Genomic_DNA"/>
</dbReference>
<dbReference type="Pfam" id="PF17963">
    <property type="entry name" value="Big_9"/>
    <property type="match status" value="3"/>
</dbReference>
<dbReference type="NCBIfam" id="NF012211">
    <property type="entry name" value="tand_rpt_95"/>
    <property type="match status" value="5"/>
</dbReference>
<organism evidence="2 3">
    <name type="scientific">Anatilimnocola aggregata</name>
    <dbReference type="NCBI Taxonomy" id="2528021"/>
    <lineage>
        <taxon>Bacteria</taxon>
        <taxon>Pseudomonadati</taxon>
        <taxon>Planctomycetota</taxon>
        <taxon>Planctomycetia</taxon>
        <taxon>Pirellulales</taxon>
        <taxon>Pirellulaceae</taxon>
        <taxon>Anatilimnocola</taxon>
    </lineage>
</organism>
<dbReference type="RefSeq" id="WP_145097038.1">
    <property type="nucleotide sequence ID" value="NZ_CP036274.1"/>
</dbReference>
<evidence type="ECO:0000313" key="3">
    <source>
        <dbReference type="Proteomes" id="UP000315017"/>
    </source>
</evidence>
<dbReference type="Pfam" id="PF17803">
    <property type="entry name" value="Cadherin_4"/>
    <property type="match status" value="4"/>
</dbReference>
<dbReference type="InterPro" id="IPR040853">
    <property type="entry name" value="RapA2_cadherin-like"/>
</dbReference>
<dbReference type="NCBIfam" id="TIGR01965">
    <property type="entry name" value="VCBS_repeat"/>
    <property type="match status" value="1"/>
</dbReference>
<dbReference type="InterPro" id="IPR010221">
    <property type="entry name" value="VCBS_dom"/>
</dbReference>
<proteinExistence type="predicted"/>
<gene>
    <name evidence="2" type="ORF">ETAA8_60170</name>
</gene>
<protein>
    <recommendedName>
        <fullName evidence="1">RapA2 cadherin-like domain-containing protein</fullName>
    </recommendedName>
</protein>
<dbReference type="OrthoDB" id="289450at2"/>
<keyword evidence="3" id="KW-1185">Reference proteome</keyword>
<dbReference type="Gene3D" id="2.60.40.3440">
    <property type="match status" value="3"/>
</dbReference>
<dbReference type="Gene3D" id="2.60.40.10">
    <property type="entry name" value="Immunoglobulins"/>
    <property type="match status" value="6"/>
</dbReference>
<accession>A0A517YKY4</accession>
<dbReference type="InterPro" id="IPR013783">
    <property type="entry name" value="Ig-like_fold"/>
</dbReference>
<sequence length="1475" mass="148061">MAASFFGRNRSSRTAQQRRRTFLTVESLEERTVLAGNIAATVSNGYLNLTGDSADNRIEIMRSDSNDVTIRSLDGTTRINGQDGPITLSNVSKGIIANTGDGDDELDITGSSTTVFRVLGDVRLNTGNGDDIIRFTNFSMAGSLTVTMGAGEDQFYGDRDPNLNLVVNGLRVSGVTTIDTGADADLVSIQGSYFNNRFLVNTNLGNDTLDIRTTRFNSLASLNGSSGTDRLNRYDNSFGSSLYIYSFETRTNDFEHSPGSNLGPTVGNDTVTVAEGGSVTVSVLTNDTANNGTINTSSLAIVQQPARGSATVNTNGTITYVNNGSEIASDTFTYTVRDSLGNISNTATVAVTVTPINDIPVAGADSFTIVAGTTTALNLAANDTDAEGRLSLGSIVIVQQPTNGTIGVNANGTVSFTQNGTSVTSDSFRYTIADLDGGVSLPVTVNLTITPAANTAPTIGTLAGVTTNEDTATGTIAVSVNDAETAAAALVVTATSSNQTLVPNGSIAVGGSGTARTLVITPAANLSGTSTITVTVSDGTTTSSQSFLLTVNAVNDAPTIQPISDLTLNQDTASSPFTITLADLETPNGLTVSATSSANGVVAPAGVSITGSGLTRTVIVTPVTGASGTADITLTVSDGTATSTQTFTVDVSATNQLPTVSTLADVTTTVGTTINPINVTVGDAETAAGSLTVSATSNNQALILNNGLVFTGSGSSRVLTITPVSGATGTANVTVTVNDGSGGITTDTFVVTINAAPANTAPTITSIGNQTIAEDGVTSTLAFTIGDAETPLANLQLSATSSNTNLVSLAGIQFGGSGGNRTVVVTPLANASGSSTITVTVSDGTTTSSLSFLLTVNAVNDAPTIQPISDLTLNQDTPSSPFTITLADLETPNGLTVTATSSANGVVAPAGVSITGSGLTRTVVVTPVTGASGTADITLTVSDGSATSTQTFTVDVSAQNQLPTVSTLADVTTTVGTTINPINVTVGDAETAAGSLTVSATSNNQSLILDNGLVFTGSGSARVLTITPVSGATGTANVTVTVNDGSGGITTEVFAVTINAAVANTPPTISAIADQTIVEDGTTGALAFTIGDTQTPLANLLVTATSSNTNVVPLAGIQLGGSGGSRAVIITPAANAGGTADITITVSDGMATATETFTVTVTSQNDAPTISSLANVSVGAGETINPISITVGDVESSTFLIGVTATSDNQALIADSGLSVTGFGDNRTLTITPVAGASGTANVTVSASDGSGGITTETFTVTIGATGANIAPVAANRTATVAEAGSVNIDLGAFATDADGTINVASIVVTQNPTHGTVTVNANGTVTYVHDGSELATDTFQYTISDAQGTASAPATVSLTITPVNDAPVAMNDHIEVNSDVTTAIMLNVLDNDIDVDTEMPLNVTAVIGQQVGQSYQGMYGTIQLNSNGTLSYTIDQTAVDELMAGEVVEEFIIYRISDGSLSANGLVNIDIRGV</sequence>
<evidence type="ECO:0000259" key="1">
    <source>
        <dbReference type="Pfam" id="PF17803"/>
    </source>
</evidence>
<reference evidence="2 3" key="1">
    <citation type="submission" date="2019-02" db="EMBL/GenBank/DDBJ databases">
        <title>Deep-cultivation of Planctomycetes and their phenomic and genomic characterization uncovers novel biology.</title>
        <authorList>
            <person name="Wiegand S."/>
            <person name="Jogler M."/>
            <person name="Boedeker C."/>
            <person name="Pinto D."/>
            <person name="Vollmers J."/>
            <person name="Rivas-Marin E."/>
            <person name="Kohn T."/>
            <person name="Peeters S.H."/>
            <person name="Heuer A."/>
            <person name="Rast P."/>
            <person name="Oberbeckmann S."/>
            <person name="Bunk B."/>
            <person name="Jeske O."/>
            <person name="Meyerdierks A."/>
            <person name="Storesund J.E."/>
            <person name="Kallscheuer N."/>
            <person name="Luecker S."/>
            <person name="Lage O.M."/>
            <person name="Pohl T."/>
            <person name="Merkel B.J."/>
            <person name="Hornburger P."/>
            <person name="Mueller R.-W."/>
            <person name="Bruemmer F."/>
            <person name="Labrenz M."/>
            <person name="Spormann A.M."/>
            <person name="Op den Camp H."/>
            <person name="Overmann J."/>
            <person name="Amann R."/>
            <person name="Jetten M.S.M."/>
            <person name="Mascher T."/>
            <person name="Medema M.H."/>
            <person name="Devos D.P."/>
            <person name="Kaster A.-K."/>
            <person name="Ovreas L."/>
            <person name="Rohde M."/>
            <person name="Galperin M.Y."/>
            <person name="Jogler C."/>
        </authorList>
    </citation>
    <scope>NUCLEOTIDE SEQUENCE [LARGE SCALE GENOMIC DNA]</scope>
    <source>
        <strain evidence="2 3">ETA_A8</strain>
    </source>
</reference>
<dbReference type="KEGG" id="aagg:ETAA8_60170"/>
<evidence type="ECO:0000313" key="2">
    <source>
        <dbReference type="EMBL" id="QDU30868.1"/>
    </source>
</evidence>
<feature type="domain" description="RapA2 cadherin-like" evidence="1">
    <location>
        <begin position="259"/>
        <end position="320"/>
    </location>
</feature>
<feature type="domain" description="RapA2 cadherin-like" evidence="1">
    <location>
        <begin position="347"/>
        <end position="416"/>
    </location>
</feature>
<name>A0A517YKY4_9BACT</name>